<name>A0A162ALJ0_9GAMM</name>
<dbReference type="Proteomes" id="UP000076661">
    <property type="component" value="Unassembled WGS sequence"/>
</dbReference>
<evidence type="ECO:0000259" key="1">
    <source>
        <dbReference type="Pfam" id="PF00248"/>
    </source>
</evidence>
<accession>A0A162ALJ0</accession>
<comment type="caution">
    <text evidence="2">The sequence shown here is derived from an EMBL/GenBank/DDBJ whole genome shotgun (WGS) entry which is preliminary data.</text>
</comment>
<dbReference type="EMBL" id="AUXX01000045">
    <property type="protein sequence ID" value="KZN61498.1"/>
    <property type="molecule type" value="Genomic_DNA"/>
</dbReference>
<dbReference type="PANTHER" id="PTHR43364:SF1">
    <property type="entry name" value="OXIDOREDUCTASE YDHF"/>
    <property type="match status" value="1"/>
</dbReference>
<feature type="domain" description="NADP-dependent oxidoreductase" evidence="1">
    <location>
        <begin position="16"/>
        <end position="312"/>
    </location>
</feature>
<dbReference type="AlphaFoldDB" id="A0A162ALJ0"/>
<dbReference type="RefSeq" id="WP_063382606.1">
    <property type="nucleotide sequence ID" value="NZ_AUXX01000045.1"/>
</dbReference>
<sequence>MEKSISIQKHLPNASKIAYGCMGLGADNKESNLLSNEDIINAQGIVECAIECGINFFDHADIYRRGSAEQAFGKVLKNSPQLRAQMIIQSKCGIRVKQGDNFGCYDFSGNWITHSVDGILKRLNIEYLDVLMLHRPDPLMELEELANTIEHLKRSGKINHLAVSNMNLHQISLIQSALDIPIISNQIEMSLAKLDWLDDGVMVGSKGNHMVDFVSGTLEYCQLNSIQLQAWGSLSKGIFCEQGLYSSNQNVRNTSELVKQLSNKYQVESEAIVLAFLMRHPAGIQPVIGTTNENRIRNAVSALNIHLDRNDWYNLYVSARGAALP</sequence>
<dbReference type="Gene3D" id="3.20.20.100">
    <property type="entry name" value="NADP-dependent oxidoreductase domain"/>
    <property type="match status" value="1"/>
</dbReference>
<protein>
    <recommendedName>
        <fullName evidence="1">NADP-dependent oxidoreductase domain-containing protein</fullName>
    </recommendedName>
</protein>
<organism evidence="2 3">
    <name type="scientific">Pseudoalteromonas luteoviolacea S4060-1</name>
    <dbReference type="NCBI Taxonomy" id="1365257"/>
    <lineage>
        <taxon>Bacteria</taxon>
        <taxon>Pseudomonadati</taxon>
        <taxon>Pseudomonadota</taxon>
        <taxon>Gammaproteobacteria</taxon>
        <taxon>Alteromonadales</taxon>
        <taxon>Pseudoalteromonadaceae</taxon>
        <taxon>Pseudoalteromonas</taxon>
    </lineage>
</organism>
<dbReference type="PATRIC" id="fig|1365257.3.peg.4386"/>
<proteinExistence type="predicted"/>
<dbReference type="SUPFAM" id="SSF51430">
    <property type="entry name" value="NAD(P)-linked oxidoreductase"/>
    <property type="match status" value="1"/>
</dbReference>
<gene>
    <name evidence="2" type="ORF">N478_05345</name>
</gene>
<dbReference type="InterPro" id="IPR023210">
    <property type="entry name" value="NADP_OxRdtase_dom"/>
</dbReference>
<evidence type="ECO:0000313" key="2">
    <source>
        <dbReference type="EMBL" id="KZN61498.1"/>
    </source>
</evidence>
<reference evidence="2 3" key="1">
    <citation type="submission" date="2013-07" db="EMBL/GenBank/DDBJ databases">
        <title>Comparative Genomic and Metabolomic Analysis of Twelve Strains of Pseudoalteromonas luteoviolacea.</title>
        <authorList>
            <person name="Vynne N.G."/>
            <person name="Mansson M."/>
            <person name="Gram L."/>
        </authorList>
    </citation>
    <scope>NUCLEOTIDE SEQUENCE [LARGE SCALE GENOMIC DNA]</scope>
    <source>
        <strain evidence="2 3">S4060-1</strain>
    </source>
</reference>
<evidence type="ECO:0000313" key="3">
    <source>
        <dbReference type="Proteomes" id="UP000076661"/>
    </source>
</evidence>
<dbReference type="PANTHER" id="PTHR43364">
    <property type="entry name" value="NADH-SPECIFIC METHYLGLYOXAL REDUCTASE-RELATED"/>
    <property type="match status" value="1"/>
</dbReference>
<dbReference type="GO" id="GO:0005829">
    <property type="term" value="C:cytosol"/>
    <property type="evidence" value="ECO:0007669"/>
    <property type="project" value="TreeGrafter"/>
</dbReference>
<dbReference type="Pfam" id="PF00248">
    <property type="entry name" value="Aldo_ket_red"/>
    <property type="match status" value="1"/>
</dbReference>
<dbReference type="InterPro" id="IPR050523">
    <property type="entry name" value="AKR_Detox_Biosynth"/>
</dbReference>
<dbReference type="InterPro" id="IPR036812">
    <property type="entry name" value="NAD(P)_OxRdtase_dom_sf"/>
</dbReference>